<dbReference type="GO" id="GO:0003700">
    <property type="term" value="F:DNA-binding transcription factor activity"/>
    <property type="evidence" value="ECO:0007669"/>
    <property type="project" value="InterPro"/>
</dbReference>
<dbReference type="InterPro" id="IPR000831">
    <property type="entry name" value="Trp_repress"/>
</dbReference>
<protein>
    <submittedName>
        <fullName evidence="1">Uncharacterized protein</fullName>
    </submittedName>
</protein>
<dbReference type="EMBL" id="JACOZA010000074">
    <property type="protein sequence ID" value="MBI2097037.1"/>
    <property type="molecule type" value="Genomic_DNA"/>
</dbReference>
<dbReference type="InterPro" id="IPR038116">
    <property type="entry name" value="TrpR-like_sf"/>
</dbReference>
<comment type="caution">
    <text evidence="1">The sequence shown here is derived from an EMBL/GenBank/DDBJ whole genome shotgun (WGS) entry which is preliminary data.</text>
</comment>
<dbReference type="Gene3D" id="1.10.1270.10">
    <property type="entry name" value="TrpR-like"/>
    <property type="match status" value="1"/>
</dbReference>
<dbReference type="Pfam" id="PF01371">
    <property type="entry name" value="Trp_repressor"/>
    <property type="match status" value="1"/>
</dbReference>
<dbReference type="SUPFAM" id="SSF48295">
    <property type="entry name" value="TrpR-like"/>
    <property type="match status" value="1"/>
</dbReference>
<proteinExistence type="predicted"/>
<dbReference type="InterPro" id="IPR010921">
    <property type="entry name" value="Trp_repressor/repl_initiator"/>
</dbReference>
<name>A0A931SDS2_9BACT</name>
<accession>A0A931SDS2</accession>
<dbReference type="GO" id="GO:0043565">
    <property type="term" value="F:sequence-specific DNA binding"/>
    <property type="evidence" value="ECO:0007669"/>
    <property type="project" value="InterPro"/>
</dbReference>
<dbReference type="Proteomes" id="UP000724148">
    <property type="component" value="Unassembled WGS sequence"/>
</dbReference>
<dbReference type="AlphaFoldDB" id="A0A931SDS2"/>
<reference evidence="1" key="1">
    <citation type="submission" date="2020-07" db="EMBL/GenBank/DDBJ databases">
        <title>Huge and variable diversity of episymbiotic CPR bacteria and DPANN archaea in groundwater ecosystems.</title>
        <authorList>
            <person name="He C.Y."/>
            <person name="Keren R."/>
            <person name="Whittaker M."/>
            <person name="Farag I.F."/>
            <person name="Doudna J."/>
            <person name="Cate J.H.D."/>
            <person name="Banfield J.F."/>
        </authorList>
    </citation>
    <scope>NUCLEOTIDE SEQUENCE</scope>
    <source>
        <strain evidence="1">NC_groundwater_193_Ag_S-0.1um_51_7</strain>
    </source>
</reference>
<gene>
    <name evidence="1" type="ORF">HYT40_02715</name>
</gene>
<organism evidence="1 2">
    <name type="scientific">Candidatus Sungiibacteriota bacterium</name>
    <dbReference type="NCBI Taxonomy" id="2750080"/>
    <lineage>
        <taxon>Bacteria</taxon>
        <taxon>Candidatus Sungiibacteriota</taxon>
    </lineage>
</organism>
<sequence>MPKVSQNQLSPAIRKEIAHALVRTLVKINDGALLASFLDDLLTPNEKLMLSKRLIAAVLLQRGYSYGSVCKILKMSKTTVHILQRDLLRSGAGYKNIFELFFKESKGQRWLAAVNNVLDAITLPVKGSPSSMRRWRLALQKL</sequence>
<evidence type="ECO:0000313" key="2">
    <source>
        <dbReference type="Proteomes" id="UP000724148"/>
    </source>
</evidence>
<evidence type="ECO:0000313" key="1">
    <source>
        <dbReference type="EMBL" id="MBI2097037.1"/>
    </source>
</evidence>